<dbReference type="NCBIfam" id="NF045579">
    <property type="entry name" value="rhamnoside_JR"/>
    <property type="match status" value="1"/>
</dbReference>
<dbReference type="RefSeq" id="WP_343331668.1">
    <property type="nucleotide sequence ID" value="NZ_JAPOHD010000007.1"/>
</dbReference>
<dbReference type="Pfam" id="PF17132">
    <property type="entry name" value="Glyco_hydro_106"/>
    <property type="match status" value="1"/>
</dbReference>
<evidence type="ECO:0000256" key="2">
    <source>
        <dbReference type="ARBA" id="ARBA00022801"/>
    </source>
</evidence>
<dbReference type="PANTHER" id="PTHR43817:SF1">
    <property type="entry name" value="HYDROLASE, FAMILY 43, PUTATIVE (AFU_ORTHOLOGUE AFUA_3G01660)-RELATED"/>
    <property type="match status" value="1"/>
</dbReference>
<gene>
    <name evidence="4" type="ORF">OU798_03200</name>
</gene>
<evidence type="ECO:0000313" key="4">
    <source>
        <dbReference type="EMBL" id="MCY1719330.1"/>
    </source>
</evidence>
<dbReference type="GO" id="GO:0016787">
    <property type="term" value="F:hydrolase activity"/>
    <property type="evidence" value="ECO:0007669"/>
    <property type="project" value="UniProtKB-KW"/>
</dbReference>
<keyword evidence="5" id="KW-1185">Reference proteome</keyword>
<evidence type="ECO:0000313" key="5">
    <source>
        <dbReference type="Proteomes" id="UP001145087"/>
    </source>
</evidence>
<feature type="signal peptide" evidence="3">
    <location>
        <begin position="1"/>
        <end position="22"/>
    </location>
</feature>
<accession>A0A9X3FAI8</accession>
<sequence length="982" mass="111048">MKTNLCLLFALFLVFISCKTQSDKNIENPHAISYEDLVSNFQSPPGVTGVNCWWWWLNGNVTQETITKDLEAMKSRNFQGAMIFDAGGHNQRGNKDIPNGPLFGSDDWSELFVFAMDEAKRLGLEMGFNIQSGWNLGGPRVTPKYAAKQITFSETKVKGWEKISKRIEQPNTRDDFYKDVAVLALPVSDKNKTTETISDLDYKLGFHELGGSAPDCRFLLFNEPKTRRPSNNQSTFIINKDEIIDLTSQMNSDGILNWDAPAGEWVVMRIGYTCTDAHVSTSSGDWQGRVLDYMSTDAFDFYWNDVVEPIFEKAGAHVGTTLKYMETDSWECGGMNWTDKFAEEFTNYRGYDLKNYLPIVAGYIVNDINTSNAFLADFRKTIGDLVAYNHYARFQEYAHKYNMGIQPESAGPHAGPMDGIKNYGFNDIVMSEFWSPSPHRPLDENRFFLKQASSAAHIYGKKIVGAESFTTIGPHWNDELWRDQKSAFDHEICAGLNRMYFHTFTASPPEMGLPGQEYFAGTHVNPQVTWWNQSGAFIDYMHRIQSIVQEGKFVADVLYYYGDHVPNVFPYKHSDPAGVMPGFDYDVTDETIFLQLKMRNGKIVVPGGVEYRVLVLPDHNVLSLAILRKVEELLQNGATVLGNKPEQMVSVVGGEKAQQEFKTLADKIWGNTVSATGEKNYAKGTVRWGVTARKYLLSKGILPDFDVAESDSKKDFDYIHYTVGELDVYFVTNQTTERRKINCSFRVSGKQPEFWDALTGEIRSALAFSQKNEVTTVPLTLEPCQAIMVVFNQPVSTHKQGSETTNFADYKTLQKISGEWKVSFDPKLGGPASVLFPELMDWTKHEDLDIKYYSGEAVYTKSFTFQNKPQDDEFYYLELGSVKDVGIAEVTINGQYKGILWTAPFRVDITNELKMGDNQLEIKVVNSWYNRVAGDELYPSEKQITKTNIVLSHDFRGRPITNIPLEPSGLLGPVVISEAIMK</sequence>
<dbReference type="PANTHER" id="PTHR43817">
    <property type="entry name" value="GLYCOSYL HYDROLASE"/>
    <property type="match status" value="1"/>
</dbReference>
<evidence type="ECO:0000256" key="1">
    <source>
        <dbReference type="ARBA" id="ARBA00022729"/>
    </source>
</evidence>
<comment type="caution">
    <text evidence="4">The sequence shown here is derived from an EMBL/GenBank/DDBJ whole genome shotgun (WGS) entry which is preliminary data.</text>
</comment>
<dbReference type="SUPFAM" id="SSF49785">
    <property type="entry name" value="Galactose-binding domain-like"/>
    <property type="match status" value="1"/>
</dbReference>
<dbReference type="InterPro" id="IPR008979">
    <property type="entry name" value="Galactose-bd-like_sf"/>
</dbReference>
<keyword evidence="1 3" id="KW-0732">Signal</keyword>
<dbReference type="AlphaFoldDB" id="A0A9X3FAI8"/>
<proteinExistence type="predicted"/>
<reference evidence="4" key="1">
    <citation type="submission" date="2022-11" db="EMBL/GenBank/DDBJ databases">
        <title>Marilongibacter aestuarii gen. nov., sp. nov., isolated from tidal flat sediment.</title>
        <authorList>
            <person name="Jiayan W."/>
        </authorList>
    </citation>
    <scope>NUCLEOTIDE SEQUENCE</scope>
    <source>
        <strain evidence="4">Z1-6</strain>
    </source>
</reference>
<evidence type="ECO:0000256" key="3">
    <source>
        <dbReference type="SAM" id="SignalP"/>
    </source>
</evidence>
<dbReference type="EMBL" id="JAPOHD010000007">
    <property type="protein sequence ID" value="MCY1719330.1"/>
    <property type="molecule type" value="Genomic_DNA"/>
</dbReference>
<dbReference type="Gene3D" id="2.60.120.260">
    <property type="entry name" value="Galactose-binding domain-like"/>
    <property type="match status" value="1"/>
</dbReference>
<dbReference type="PROSITE" id="PS51257">
    <property type="entry name" value="PROKAR_LIPOPROTEIN"/>
    <property type="match status" value="1"/>
</dbReference>
<name>A0A9X3FAI8_9BACT</name>
<protein>
    <submittedName>
        <fullName evidence="4">Glycosyl hydrolase</fullName>
    </submittedName>
</protein>
<organism evidence="4 5">
    <name type="scientific">Draconibacterium aestuarii</name>
    <dbReference type="NCBI Taxonomy" id="2998507"/>
    <lineage>
        <taxon>Bacteria</taxon>
        <taxon>Pseudomonadati</taxon>
        <taxon>Bacteroidota</taxon>
        <taxon>Bacteroidia</taxon>
        <taxon>Marinilabiliales</taxon>
        <taxon>Prolixibacteraceae</taxon>
        <taxon>Draconibacterium</taxon>
    </lineage>
</organism>
<dbReference type="Proteomes" id="UP001145087">
    <property type="component" value="Unassembled WGS sequence"/>
</dbReference>
<feature type="chain" id="PRO_5040842161" evidence="3">
    <location>
        <begin position="23"/>
        <end position="982"/>
    </location>
</feature>
<keyword evidence="2 4" id="KW-0378">Hydrolase</keyword>